<name>A0A3R6DGT7_9FIRM</name>
<dbReference type="AlphaFoldDB" id="A0A3R6DGT7"/>
<feature type="domain" description="Endonuclease GajA/Old nuclease/RecF-like AAA" evidence="1">
    <location>
        <begin position="175"/>
        <end position="327"/>
    </location>
</feature>
<comment type="caution">
    <text evidence="4">The sequence shown here is derived from an EMBL/GenBank/DDBJ whole genome shotgun (WGS) entry which is preliminary data.</text>
</comment>
<evidence type="ECO:0000313" key="6">
    <source>
        <dbReference type="Proteomes" id="UP000478483"/>
    </source>
</evidence>
<dbReference type="RefSeq" id="WP_118413465.1">
    <property type="nucleotide sequence ID" value="NZ_JBGKEX010000003.1"/>
</dbReference>
<dbReference type="PANTHER" id="PTHR43581:SF4">
    <property type="entry name" value="ATP_GTP PHOSPHATASE"/>
    <property type="match status" value="1"/>
</dbReference>
<dbReference type="PANTHER" id="PTHR43581">
    <property type="entry name" value="ATP/GTP PHOSPHATASE"/>
    <property type="match status" value="1"/>
</dbReference>
<gene>
    <name evidence="4" type="ORF">DW264_17750</name>
    <name evidence="3" type="ORF">GMD50_18515</name>
</gene>
<dbReference type="Proteomes" id="UP000284051">
    <property type="component" value="Unassembled WGS sequence"/>
</dbReference>
<organism evidence="4 5">
    <name type="scientific">Roseburia intestinalis</name>
    <dbReference type="NCBI Taxonomy" id="166486"/>
    <lineage>
        <taxon>Bacteria</taxon>
        <taxon>Bacillati</taxon>
        <taxon>Bacillota</taxon>
        <taxon>Clostridia</taxon>
        <taxon>Lachnospirales</taxon>
        <taxon>Lachnospiraceae</taxon>
        <taxon>Roseburia</taxon>
    </lineage>
</organism>
<reference evidence="3 6" key="2">
    <citation type="journal article" date="2019" name="Nat. Med.">
        <title>A library of human gut bacterial isolates paired with longitudinal multiomics data enables mechanistic microbiome research.</title>
        <authorList>
            <person name="Poyet M."/>
            <person name="Groussin M."/>
            <person name="Gibbons S.M."/>
            <person name="Avila-Pacheco J."/>
            <person name="Jiang X."/>
            <person name="Kearney S.M."/>
            <person name="Perrotta A.R."/>
            <person name="Berdy B."/>
            <person name="Zhao S."/>
            <person name="Lieberman T.D."/>
            <person name="Swanson P.K."/>
            <person name="Smith M."/>
            <person name="Roesemann S."/>
            <person name="Alexander J.E."/>
            <person name="Rich S.A."/>
            <person name="Livny J."/>
            <person name="Vlamakis H."/>
            <person name="Clish C."/>
            <person name="Bullock K."/>
            <person name="Deik A."/>
            <person name="Scott J."/>
            <person name="Pierce K.A."/>
            <person name="Xavier R.J."/>
            <person name="Alm E.J."/>
        </authorList>
    </citation>
    <scope>NUCLEOTIDE SEQUENCE [LARGE SCALE GENOMIC DNA]</scope>
    <source>
        <strain evidence="3 6">BIOML-A1</strain>
    </source>
</reference>
<dbReference type="InterPro" id="IPR041685">
    <property type="entry name" value="AAA_GajA/Old/RecF-like"/>
</dbReference>
<dbReference type="SUPFAM" id="SSF52540">
    <property type="entry name" value="P-loop containing nucleoside triphosphate hydrolases"/>
    <property type="match status" value="1"/>
</dbReference>
<dbReference type="EMBL" id="WNAJ01000034">
    <property type="protein sequence ID" value="MTR86986.1"/>
    <property type="molecule type" value="Genomic_DNA"/>
</dbReference>
<dbReference type="Pfam" id="PF13175">
    <property type="entry name" value="AAA_15"/>
    <property type="match status" value="2"/>
</dbReference>
<evidence type="ECO:0000313" key="3">
    <source>
        <dbReference type="EMBL" id="MTR86986.1"/>
    </source>
</evidence>
<accession>A0A3R6DGT7</accession>
<evidence type="ECO:0000313" key="5">
    <source>
        <dbReference type="Proteomes" id="UP000284051"/>
    </source>
</evidence>
<feature type="domain" description="OLD protein-like TOPRIM" evidence="2">
    <location>
        <begin position="367"/>
        <end position="434"/>
    </location>
</feature>
<reference evidence="4 5" key="1">
    <citation type="submission" date="2018-08" db="EMBL/GenBank/DDBJ databases">
        <title>A genome reference for cultivated species of the human gut microbiota.</title>
        <authorList>
            <person name="Zou Y."/>
            <person name="Xue W."/>
            <person name="Luo G."/>
        </authorList>
    </citation>
    <scope>NUCLEOTIDE SEQUENCE [LARGE SCALE GENOMIC DNA]</scope>
    <source>
        <strain evidence="4 5">AM22-21LB</strain>
    </source>
</reference>
<sequence length="559" mass="62845">MKLSDFSVVNYRSITTARKIKTNNMTVLVGKNNEGKSNILRALTLAMDIMKIYSKDPRSLQIAVRPYLKNHYSWEKDYPISLQEKNPNGWSSIDLNFELDEQDILAIRSMTGIRLSGCIPVRVSTNGAAAKIDIPKRGTAAFADADNKKKIIEYVCFKIDFNFIPAVRTEYDALRVVDSLIEKSLETLDTNPDYINAMNKIEELQQGILDGISNQIIEPLQEFLPTVRNVQIHIQNERRRIAMRRNTEIIIDDGTPTPIQQKGDGIKSLTALAILNIPARVDRVSVVAIEEPESHLHPESARQLYDTIMSLSQTHQIVLTTHSPLFVNRTNLKENIIVNDGKATPVKKIKEIRDVLGIHISDNLTNAEHALIVEGEDDKIALEKLLPSMSTKIKRAIQNGTFIIDYIGGAGNLPYKLSFYRNLQCKYHVLLDNDDAGRHAGSEAERQGLLDVRNVTYAICNGSPNAEIEDCYNKAVYENAILNEFGVNINVAEFRGNKKWSDRIAGCFLSQGKLWNDAMEKRVKLVVANEISEEVDTVLNEHKRSSMDALVTSLETLLS</sequence>
<dbReference type="InterPro" id="IPR027417">
    <property type="entry name" value="P-loop_NTPase"/>
</dbReference>
<dbReference type="InterPro" id="IPR034139">
    <property type="entry name" value="TOPRIM_OLD"/>
</dbReference>
<dbReference type="EMBL" id="QRID01000028">
    <property type="protein sequence ID" value="RHG24733.1"/>
    <property type="molecule type" value="Genomic_DNA"/>
</dbReference>
<evidence type="ECO:0000259" key="1">
    <source>
        <dbReference type="Pfam" id="PF13175"/>
    </source>
</evidence>
<feature type="domain" description="Endonuclease GajA/Old nuclease/RecF-like AAA" evidence="1">
    <location>
        <begin position="1"/>
        <end position="143"/>
    </location>
</feature>
<dbReference type="Proteomes" id="UP000478483">
    <property type="component" value="Unassembled WGS sequence"/>
</dbReference>
<evidence type="ECO:0000313" key="4">
    <source>
        <dbReference type="EMBL" id="RHG24733.1"/>
    </source>
</evidence>
<protein>
    <submittedName>
        <fullName evidence="3">AAA family ATPase</fullName>
    </submittedName>
</protein>
<dbReference type="InterPro" id="IPR051396">
    <property type="entry name" value="Bact_Antivir_Def_Nuclease"/>
</dbReference>
<dbReference type="Pfam" id="PF20469">
    <property type="entry name" value="OLD-like_TOPRIM"/>
    <property type="match status" value="1"/>
</dbReference>
<evidence type="ECO:0000259" key="2">
    <source>
        <dbReference type="Pfam" id="PF20469"/>
    </source>
</evidence>
<dbReference type="Gene3D" id="3.40.50.300">
    <property type="entry name" value="P-loop containing nucleotide triphosphate hydrolases"/>
    <property type="match status" value="1"/>
</dbReference>
<proteinExistence type="predicted"/>